<dbReference type="InterPro" id="IPR017946">
    <property type="entry name" value="PLC-like_Pdiesterase_TIM-brl"/>
</dbReference>
<keyword evidence="3" id="KW-1185">Reference proteome</keyword>
<proteinExistence type="predicted"/>
<accession>A0ABS2RN72</accession>
<evidence type="ECO:0000313" key="2">
    <source>
        <dbReference type="EMBL" id="MBM7799942.1"/>
    </source>
</evidence>
<dbReference type="InterPro" id="IPR030395">
    <property type="entry name" value="GP_PDE_dom"/>
</dbReference>
<dbReference type="PROSITE" id="PS51704">
    <property type="entry name" value="GP_PDE"/>
    <property type="match status" value="1"/>
</dbReference>
<reference evidence="2 3" key="1">
    <citation type="submission" date="2021-01" db="EMBL/GenBank/DDBJ databases">
        <title>Sequencing the genomes of 1000 actinobacteria strains.</title>
        <authorList>
            <person name="Klenk H.-P."/>
        </authorList>
    </citation>
    <scope>NUCLEOTIDE SEQUENCE [LARGE SCALE GENOMIC DNA]</scope>
    <source>
        <strain evidence="2 3">DSM 18662</strain>
    </source>
</reference>
<organism evidence="2 3">
    <name type="scientific">Microlunatus panaciterrae</name>
    <dbReference type="NCBI Taxonomy" id="400768"/>
    <lineage>
        <taxon>Bacteria</taxon>
        <taxon>Bacillati</taxon>
        <taxon>Actinomycetota</taxon>
        <taxon>Actinomycetes</taxon>
        <taxon>Propionibacteriales</taxon>
        <taxon>Propionibacteriaceae</taxon>
        <taxon>Microlunatus</taxon>
    </lineage>
</organism>
<dbReference type="Gene3D" id="3.20.20.190">
    <property type="entry name" value="Phosphatidylinositol (PI) phosphodiesterase"/>
    <property type="match status" value="1"/>
</dbReference>
<comment type="caution">
    <text evidence="2">The sequence shown here is derived from an EMBL/GenBank/DDBJ whole genome shotgun (WGS) entry which is preliminary data.</text>
</comment>
<feature type="domain" description="GP-PDE" evidence="1">
    <location>
        <begin position="1"/>
        <end position="215"/>
    </location>
</feature>
<protein>
    <submittedName>
        <fullName evidence="2">Glycerophosphoryl diester phosphodiesterase</fullName>
    </submittedName>
</protein>
<dbReference type="Pfam" id="PF03009">
    <property type="entry name" value="GDPD"/>
    <property type="match status" value="1"/>
</dbReference>
<evidence type="ECO:0000313" key="3">
    <source>
        <dbReference type="Proteomes" id="UP000704762"/>
    </source>
</evidence>
<evidence type="ECO:0000259" key="1">
    <source>
        <dbReference type="PROSITE" id="PS51704"/>
    </source>
</evidence>
<dbReference type="PANTHER" id="PTHR46211">
    <property type="entry name" value="GLYCEROPHOSPHORYL DIESTER PHOSPHODIESTERASE"/>
    <property type="match status" value="1"/>
</dbReference>
<dbReference type="PANTHER" id="PTHR46211:SF1">
    <property type="entry name" value="GLYCEROPHOSPHODIESTER PHOSPHODIESTERASE, CYTOPLASMIC"/>
    <property type="match status" value="1"/>
</dbReference>
<gene>
    <name evidence="2" type="ORF">JOE57_002863</name>
</gene>
<dbReference type="CDD" id="cd08556">
    <property type="entry name" value="GDPD"/>
    <property type="match status" value="1"/>
</dbReference>
<dbReference type="Proteomes" id="UP000704762">
    <property type="component" value="Unassembled WGS sequence"/>
</dbReference>
<dbReference type="EMBL" id="JAFBCF010000001">
    <property type="protein sequence ID" value="MBM7799942.1"/>
    <property type="molecule type" value="Genomic_DNA"/>
</dbReference>
<dbReference type="SUPFAM" id="SSF51695">
    <property type="entry name" value="PLC-like phosphodiesterases"/>
    <property type="match status" value="1"/>
</dbReference>
<name>A0ABS2RN72_9ACTN</name>
<sequence length="220" mass="23870">MPALTAALAAPADLIEIDVKVTADGQVVLLHDDTLERLWGHPGEIRRLELADLTALAGDGVRIPLLSEALELLAGSGTALLIDMDSAEWATPSQRVVEQAITAGRLDRSEIVWCGRTESLQVIREADPDARIVLSWDEGNGNGGPPTDAVVDLLAPEAYNPHWPMMTGEVIDWARERQLATCCWTVDDAALMHQLLDLGVDALISNQIGTLRKVLDDRSR</sequence>